<evidence type="ECO:0000313" key="1">
    <source>
        <dbReference type="EMBL" id="KAK3197739.1"/>
    </source>
</evidence>
<organism evidence="1 2">
    <name type="scientific">Pseudopithomyces chartarum</name>
    <dbReference type="NCBI Taxonomy" id="1892770"/>
    <lineage>
        <taxon>Eukaryota</taxon>
        <taxon>Fungi</taxon>
        <taxon>Dikarya</taxon>
        <taxon>Ascomycota</taxon>
        <taxon>Pezizomycotina</taxon>
        <taxon>Dothideomycetes</taxon>
        <taxon>Pleosporomycetidae</taxon>
        <taxon>Pleosporales</taxon>
        <taxon>Massarineae</taxon>
        <taxon>Didymosphaeriaceae</taxon>
        <taxon>Pseudopithomyces</taxon>
    </lineage>
</organism>
<dbReference type="AlphaFoldDB" id="A0AAN6LMD8"/>
<keyword evidence="2" id="KW-1185">Reference proteome</keyword>
<reference evidence="1 2" key="1">
    <citation type="submission" date="2021-02" db="EMBL/GenBank/DDBJ databases">
        <title>Genome assembly of Pseudopithomyces chartarum.</title>
        <authorList>
            <person name="Jauregui R."/>
            <person name="Singh J."/>
            <person name="Voisey C."/>
        </authorList>
    </citation>
    <scope>NUCLEOTIDE SEQUENCE [LARGE SCALE GENOMIC DNA]</scope>
    <source>
        <strain evidence="1 2">AGR01</strain>
    </source>
</reference>
<comment type="caution">
    <text evidence="1">The sequence shown here is derived from an EMBL/GenBank/DDBJ whole genome shotgun (WGS) entry which is preliminary data.</text>
</comment>
<proteinExistence type="predicted"/>
<name>A0AAN6LMD8_9PLEO</name>
<protein>
    <submittedName>
        <fullName evidence="1">Uncharacterized protein</fullName>
    </submittedName>
</protein>
<gene>
    <name evidence="1" type="ORF">GRF29_216g1168802</name>
</gene>
<accession>A0AAN6LMD8</accession>
<sequence length="290" mass="31790">MKSPPKVYFILPNTDIAPNTAIQLGQIVPSLREAHRALFAPGTLESFTATKHDFKLSRSDASSISAGLLARFLAQLSSPVSGRFNIEKSADTTTHWAFKSIDTIFFEPSQGYIDGIVENTLVQKHLIKMKLSAVYIITGLKIARGASYSRFASNALGGNAKINIDATALTGIPVSAGSSLAEKISHMEQESCTSCSDFVWAVRMRKVRISFWSKRLVSRQIRGGELSSCAENKNGSIDDGWGVNEGSEDEEREIEEIELEGVDLGVRYTPKGFRKTNMVDEFGEECAGLW</sequence>
<dbReference type="EMBL" id="WVTA01000018">
    <property type="protein sequence ID" value="KAK3197739.1"/>
    <property type="molecule type" value="Genomic_DNA"/>
</dbReference>
<dbReference type="Proteomes" id="UP001280581">
    <property type="component" value="Unassembled WGS sequence"/>
</dbReference>
<evidence type="ECO:0000313" key="2">
    <source>
        <dbReference type="Proteomes" id="UP001280581"/>
    </source>
</evidence>